<protein>
    <submittedName>
        <fullName evidence="1">Uncharacterized protein</fullName>
    </submittedName>
</protein>
<gene>
    <name evidence="1" type="ORF">NC653_008325</name>
</gene>
<dbReference type="AlphaFoldDB" id="A0AAD6W8F2"/>
<name>A0AAD6W8F2_9ROSI</name>
<dbReference type="EMBL" id="JAQIZT010000003">
    <property type="protein sequence ID" value="KAJ7003053.1"/>
    <property type="molecule type" value="Genomic_DNA"/>
</dbReference>
<accession>A0AAD6W8F2</accession>
<organism evidence="1 2">
    <name type="scientific">Populus alba x Populus x berolinensis</name>
    <dbReference type="NCBI Taxonomy" id="444605"/>
    <lineage>
        <taxon>Eukaryota</taxon>
        <taxon>Viridiplantae</taxon>
        <taxon>Streptophyta</taxon>
        <taxon>Embryophyta</taxon>
        <taxon>Tracheophyta</taxon>
        <taxon>Spermatophyta</taxon>
        <taxon>Magnoliopsida</taxon>
        <taxon>eudicotyledons</taxon>
        <taxon>Gunneridae</taxon>
        <taxon>Pentapetalae</taxon>
        <taxon>rosids</taxon>
        <taxon>fabids</taxon>
        <taxon>Malpighiales</taxon>
        <taxon>Salicaceae</taxon>
        <taxon>Saliceae</taxon>
        <taxon>Populus</taxon>
    </lineage>
</organism>
<proteinExistence type="predicted"/>
<evidence type="ECO:0000313" key="1">
    <source>
        <dbReference type="EMBL" id="KAJ7003053.1"/>
    </source>
</evidence>
<comment type="caution">
    <text evidence="1">The sequence shown here is derived from an EMBL/GenBank/DDBJ whole genome shotgun (WGS) entry which is preliminary data.</text>
</comment>
<reference evidence="1" key="1">
    <citation type="journal article" date="2023" name="Mol. Ecol. Resour.">
        <title>Chromosome-level genome assembly of a triploid poplar Populus alba 'Berolinensis'.</title>
        <authorList>
            <person name="Chen S."/>
            <person name="Yu Y."/>
            <person name="Wang X."/>
            <person name="Wang S."/>
            <person name="Zhang T."/>
            <person name="Zhou Y."/>
            <person name="He R."/>
            <person name="Meng N."/>
            <person name="Wang Y."/>
            <person name="Liu W."/>
            <person name="Liu Z."/>
            <person name="Liu J."/>
            <person name="Guo Q."/>
            <person name="Huang H."/>
            <person name="Sederoff R.R."/>
            <person name="Wang G."/>
            <person name="Qu G."/>
            <person name="Chen S."/>
        </authorList>
    </citation>
    <scope>NUCLEOTIDE SEQUENCE</scope>
    <source>
        <strain evidence="1">SC-2020</strain>
    </source>
</reference>
<evidence type="ECO:0000313" key="2">
    <source>
        <dbReference type="Proteomes" id="UP001164929"/>
    </source>
</evidence>
<sequence length="98" mass="10655">MPLQRMGCATLLTRRGGLETPGDGAQNGGGGGFSFGSYSKNMTPSGMVFFLTFCSESPPSGQEKHFPCYDSLRNGDDEVWFIVNNTLMDLDWASQDCD</sequence>
<keyword evidence="2" id="KW-1185">Reference proteome</keyword>
<dbReference type="Proteomes" id="UP001164929">
    <property type="component" value="Chromosome 3"/>
</dbReference>